<evidence type="ECO:0000256" key="4">
    <source>
        <dbReference type="ARBA" id="ARBA00023163"/>
    </source>
</evidence>
<dbReference type="GeneID" id="90837848"/>
<dbReference type="PROSITE" id="PS50043">
    <property type="entry name" value="HTH_LUXR_2"/>
    <property type="match status" value="1"/>
</dbReference>
<comment type="caution">
    <text evidence="8">The sequence shown here is derived from an EMBL/GenBank/DDBJ whole genome shotgun (WGS) entry which is preliminary data.</text>
</comment>
<dbReference type="GO" id="GO:0003677">
    <property type="term" value="F:DNA binding"/>
    <property type="evidence" value="ECO:0007669"/>
    <property type="project" value="UniProtKB-KW"/>
</dbReference>
<evidence type="ECO:0000313" key="9">
    <source>
        <dbReference type="EMBL" id="KTR27491.1"/>
    </source>
</evidence>
<reference evidence="8 11" key="1">
    <citation type="journal article" date="2015" name="Int. J. Syst. Evol. Microbiol.">
        <title>Exiguobacterium enclense sp. nov., isolated from sediment.</title>
        <authorList>
            <person name="Dastager S.G."/>
            <person name="Mawlankar R."/>
            <person name="Sonalkar V.V."/>
            <person name="Thorat M.N."/>
            <person name="Mual P."/>
            <person name="Verma A."/>
            <person name="Krishnamurthi S."/>
            <person name="Tang S.K."/>
            <person name="Li W.J."/>
        </authorList>
    </citation>
    <scope>NUCLEOTIDE SEQUENCE [LARGE SCALE GENOMIC DNA]</scope>
    <source>
        <strain evidence="8 11">NIO-1109</strain>
    </source>
</reference>
<dbReference type="Proteomes" id="UP000072605">
    <property type="component" value="Unassembled WGS sequence"/>
</dbReference>
<dbReference type="PRINTS" id="PR00038">
    <property type="entry name" value="HTHLUXR"/>
</dbReference>
<dbReference type="PROSITE" id="PS50110">
    <property type="entry name" value="RESPONSE_REGULATORY"/>
    <property type="match status" value="1"/>
</dbReference>
<keyword evidence="1 5" id="KW-0597">Phosphoprotein</keyword>
<organism evidence="8 11">
    <name type="scientific">Exiguobacterium indicum</name>
    <dbReference type="NCBI Taxonomy" id="296995"/>
    <lineage>
        <taxon>Bacteria</taxon>
        <taxon>Bacillati</taxon>
        <taxon>Bacillota</taxon>
        <taxon>Bacilli</taxon>
        <taxon>Bacillales</taxon>
        <taxon>Bacillales Family XII. Incertae Sedis</taxon>
        <taxon>Exiguobacterium</taxon>
    </lineage>
</organism>
<dbReference type="InterPro" id="IPR011006">
    <property type="entry name" value="CheY-like_superfamily"/>
</dbReference>
<keyword evidence="4" id="KW-0804">Transcription</keyword>
<dbReference type="PANTHER" id="PTHR43214">
    <property type="entry name" value="TWO-COMPONENT RESPONSE REGULATOR"/>
    <property type="match status" value="1"/>
</dbReference>
<dbReference type="GO" id="GO:0000160">
    <property type="term" value="P:phosphorelay signal transduction system"/>
    <property type="evidence" value="ECO:0007669"/>
    <property type="project" value="InterPro"/>
</dbReference>
<dbReference type="SMART" id="SM00421">
    <property type="entry name" value="HTH_LUXR"/>
    <property type="match status" value="1"/>
</dbReference>
<dbReference type="Gene3D" id="3.40.50.2300">
    <property type="match status" value="1"/>
</dbReference>
<evidence type="ECO:0000313" key="13">
    <source>
        <dbReference type="Proteomes" id="UP001387110"/>
    </source>
</evidence>
<evidence type="ECO:0000313" key="10">
    <source>
        <dbReference type="EMBL" id="MEI4461920.1"/>
    </source>
</evidence>
<evidence type="ECO:0000259" key="7">
    <source>
        <dbReference type="PROSITE" id="PS50110"/>
    </source>
</evidence>
<keyword evidence="3" id="KW-0238">DNA-binding</keyword>
<dbReference type="CDD" id="cd06170">
    <property type="entry name" value="LuxR_C_like"/>
    <property type="match status" value="1"/>
</dbReference>
<dbReference type="SUPFAM" id="SSF52172">
    <property type="entry name" value="CheY-like"/>
    <property type="match status" value="1"/>
</dbReference>
<evidence type="ECO:0000313" key="11">
    <source>
        <dbReference type="Proteomes" id="UP000053797"/>
    </source>
</evidence>
<feature type="modified residue" description="4-aspartylphosphate" evidence="5">
    <location>
        <position position="58"/>
    </location>
</feature>
<gene>
    <name evidence="8" type="ORF">AS033_01575</name>
    <name evidence="9" type="ORF">RSA11_05775</name>
    <name evidence="10" type="ORF">SZL87_05690</name>
</gene>
<dbReference type="InterPro" id="IPR039420">
    <property type="entry name" value="WalR-like"/>
</dbReference>
<dbReference type="InterPro" id="IPR000792">
    <property type="entry name" value="Tscrpt_reg_LuxR_C"/>
</dbReference>
<dbReference type="EMBL" id="LNQL01000001">
    <property type="protein sequence ID" value="KSU50090.1"/>
    <property type="molecule type" value="Genomic_DNA"/>
</dbReference>
<reference evidence="10 13" key="3">
    <citation type="submission" date="2023-12" db="EMBL/GenBank/DDBJ databases">
        <authorList>
            <person name="Easwaran N."/>
            <person name="Lazarus H.P.S."/>
        </authorList>
    </citation>
    <scope>NUCLEOTIDE SEQUENCE [LARGE SCALE GENOMIC DNA]</scope>
    <source>
        <strain evidence="10 13">VIT-2023</strain>
    </source>
</reference>
<dbReference type="InterPro" id="IPR016032">
    <property type="entry name" value="Sig_transdc_resp-reg_C-effctor"/>
</dbReference>
<dbReference type="Proteomes" id="UP000053797">
    <property type="component" value="Unassembled WGS sequence"/>
</dbReference>
<evidence type="ECO:0000256" key="5">
    <source>
        <dbReference type="PROSITE-ProRule" id="PRU00169"/>
    </source>
</evidence>
<dbReference type="PROSITE" id="PS00622">
    <property type="entry name" value="HTH_LUXR_1"/>
    <property type="match status" value="1"/>
</dbReference>
<keyword evidence="2" id="KW-0805">Transcription regulation</keyword>
<protein>
    <submittedName>
        <fullName evidence="9">Chemotaxis protein CheY</fullName>
    </submittedName>
    <submittedName>
        <fullName evidence="10">Response regulator transcription factor</fullName>
    </submittedName>
    <submittedName>
        <fullName evidence="8">Two-component system response regulator</fullName>
    </submittedName>
</protein>
<dbReference type="Proteomes" id="UP001387110">
    <property type="component" value="Unassembled WGS sequence"/>
</dbReference>
<dbReference type="InterPro" id="IPR001789">
    <property type="entry name" value="Sig_transdc_resp-reg_receiver"/>
</dbReference>
<dbReference type="SMART" id="SM00448">
    <property type="entry name" value="REC"/>
    <property type="match status" value="1"/>
</dbReference>
<feature type="domain" description="HTH luxR-type" evidence="6">
    <location>
        <begin position="161"/>
        <end position="226"/>
    </location>
</feature>
<dbReference type="SUPFAM" id="SSF46894">
    <property type="entry name" value="C-terminal effector domain of the bipartite response regulators"/>
    <property type="match status" value="1"/>
</dbReference>
<accession>A0A0V8GIT7</accession>
<dbReference type="GO" id="GO:0006355">
    <property type="term" value="P:regulation of DNA-templated transcription"/>
    <property type="evidence" value="ECO:0007669"/>
    <property type="project" value="InterPro"/>
</dbReference>
<dbReference type="EMBL" id="LDQV01000014">
    <property type="protein sequence ID" value="KTR27491.1"/>
    <property type="molecule type" value="Genomic_DNA"/>
</dbReference>
<dbReference type="Pfam" id="PF00196">
    <property type="entry name" value="GerE"/>
    <property type="match status" value="1"/>
</dbReference>
<proteinExistence type="predicted"/>
<evidence type="ECO:0000259" key="6">
    <source>
        <dbReference type="PROSITE" id="PS50043"/>
    </source>
</evidence>
<evidence type="ECO:0000256" key="3">
    <source>
        <dbReference type="ARBA" id="ARBA00023125"/>
    </source>
</evidence>
<name>A0A0V8GIT7_9BACL</name>
<keyword evidence="13" id="KW-1185">Reference proteome</keyword>
<dbReference type="CDD" id="cd17535">
    <property type="entry name" value="REC_NarL-like"/>
    <property type="match status" value="1"/>
</dbReference>
<evidence type="ECO:0000313" key="8">
    <source>
        <dbReference type="EMBL" id="KSU50090.1"/>
    </source>
</evidence>
<sequence>MNNEQVKVVIIDDHQLFREGVKRILDFEEEFVVVAEGESGVDVIPLVEAHQPDIVLMDINMPQVNGVDATKRLMEVHPEVRVIILSIHDDETYVMHALGAGAVGYLLKEMATDELVNAIRSVYREGGYVHPKVTPNLLQEYRRLMKMKQTMASQPVERQVAEAPLHVLTRRECEVLQLLADGFSNRAISDTLYISEKTVKNHVSSILRKMNVPDRTGAVVEAIRRGWVVVV</sequence>
<reference evidence="9 12" key="2">
    <citation type="journal article" date="2016" name="Front. Microbiol.">
        <title>Genomic Resource of Rice Seed Associated Bacteria.</title>
        <authorList>
            <person name="Midha S."/>
            <person name="Bansal K."/>
            <person name="Sharma S."/>
            <person name="Kumar N."/>
            <person name="Patil P.P."/>
            <person name="Chaudhry V."/>
            <person name="Patil P.B."/>
        </authorList>
    </citation>
    <scope>NUCLEOTIDE SEQUENCE [LARGE SCALE GENOMIC DNA]</scope>
    <source>
        <strain evidence="9 12">RSA11</strain>
    </source>
</reference>
<evidence type="ECO:0000256" key="2">
    <source>
        <dbReference type="ARBA" id="ARBA00023015"/>
    </source>
</evidence>
<dbReference type="Pfam" id="PF00072">
    <property type="entry name" value="Response_reg"/>
    <property type="match status" value="1"/>
</dbReference>
<feature type="domain" description="Response regulatory" evidence="7">
    <location>
        <begin position="7"/>
        <end position="123"/>
    </location>
</feature>
<dbReference type="PANTHER" id="PTHR43214:SF39">
    <property type="entry name" value="TRANSCRIPTIONAL REGULATORY PROTEIN DEGU"/>
    <property type="match status" value="1"/>
</dbReference>
<evidence type="ECO:0000313" key="12">
    <source>
        <dbReference type="Proteomes" id="UP000072605"/>
    </source>
</evidence>
<dbReference type="OrthoDB" id="9780153at2"/>
<dbReference type="InterPro" id="IPR058245">
    <property type="entry name" value="NreC/VraR/RcsB-like_REC"/>
</dbReference>
<dbReference type="RefSeq" id="WP_023469298.1">
    <property type="nucleotide sequence ID" value="NZ_FMYN01000001.1"/>
</dbReference>
<dbReference type="AlphaFoldDB" id="A0A0V8GIT7"/>
<evidence type="ECO:0000256" key="1">
    <source>
        <dbReference type="ARBA" id="ARBA00022553"/>
    </source>
</evidence>
<dbReference type="EMBL" id="JBAWKY010000001">
    <property type="protein sequence ID" value="MEI4461920.1"/>
    <property type="molecule type" value="Genomic_DNA"/>
</dbReference>